<keyword evidence="5 8" id="KW-0560">Oxidoreductase</keyword>
<evidence type="ECO:0000256" key="8">
    <source>
        <dbReference type="RuleBase" id="RU000461"/>
    </source>
</evidence>
<dbReference type="PANTHER" id="PTHR46300:SF5">
    <property type="entry name" value="CYTOCHROME P450"/>
    <property type="match status" value="1"/>
</dbReference>
<evidence type="ECO:0000256" key="3">
    <source>
        <dbReference type="ARBA" id="ARBA00022617"/>
    </source>
</evidence>
<evidence type="ECO:0000256" key="2">
    <source>
        <dbReference type="ARBA" id="ARBA00010617"/>
    </source>
</evidence>
<keyword evidence="4 8" id="KW-0479">Metal-binding</keyword>
<protein>
    <recommendedName>
        <fullName evidence="11">Cytochrome P450</fullName>
    </recommendedName>
</protein>
<keyword evidence="3 8" id="KW-0349">Heme</keyword>
<evidence type="ECO:0000256" key="1">
    <source>
        <dbReference type="ARBA" id="ARBA00001971"/>
    </source>
</evidence>
<dbReference type="InterPro" id="IPR001128">
    <property type="entry name" value="Cyt_P450"/>
</dbReference>
<dbReference type="GO" id="GO:0005506">
    <property type="term" value="F:iron ion binding"/>
    <property type="evidence" value="ECO:0007669"/>
    <property type="project" value="InterPro"/>
</dbReference>
<comment type="cofactor">
    <cofactor evidence="1">
        <name>heme</name>
        <dbReference type="ChEBI" id="CHEBI:30413"/>
    </cofactor>
</comment>
<dbReference type="InterPro" id="IPR017972">
    <property type="entry name" value="Cyt_P450_CS"/>
</dbReference>
<dbReference type="GO" id="GO:0020037">
    <property type="term" value="F:heme binding"/>
    <property type="evidence" value="ECO:0007669"/>
    <property type="project" value="InterPro"/>
</dbReference>
<evidence type="ECO:0000313" key="10">
    <source>
        <dbReference type="Proteomes" id="UP000183567"/>
    </source>
</evidence>
<dbReference type="AlphaFoldDB" id="A0A1J8Q5A0"/>
<dbReference type="GO" id="GO:0004497">
    <property type="term" value="F:monooxygenase activity"/>
    <property type="evidence" value="ECO:0007669"/>
    <property type="project" value="UniProtKB-KW"/>
</dbReference>
<comment type="caution">
    <text evidence="9">The sequence shown here is derived from an EMBL/GenBank/DDBJ whole genome shotgun (WGS) entry which is preliminary data.</text>
</comment>
<dbReference type="OrthoDB" id="3945418at2759"/>
<dbReference type="Pfam" id="PF00067">
    <property type="entry name" value="p450"/>
    <property type="match status" value="1"/>
</dbReference>
<evidence type="ECO:0008006" key="11">
    <source>
        <dbReference type="Google" id="ProtNLM"/>
    </source>
</evidence>
<comment type="similarity">
    <text evidence="2 8">Belongs to the cytochrome P450 family.</text>
</comment>
<accession>A0A1J8Q5A0</accession>
<dbReference type="Proteomes" id="UP000183567">
    <property type="component" value="Unassembled WGS sequence"/>
</dbReference>
<reference evidence="9 10" key="1">
    <citation type="submission" date="2016-03" db="EMBL/GenBank/DDBJ databases">
        <title>Comparative genomics of the ectomycorrhizal sister species Rhizopogon vinicolor and Rhizopogon vesiculosus (Basidiomycota: Boletales) reveals a divergence of the mating type B locus.</title>
        <authorList>
            <person name="Mujic A.B."/>
            <person name="Kuo A."/>
            <person name="Tritt A."/>
            <person name="Lipzen A."/>
            <person name="Chen C."/>
            <person name="Johnson J."/>
            <person name="Sharma A."/>
            <person name="Barry K."/>
            <person name="Grigoriev I.V."/>
            <person name="Spatafora J.W."/>
        </authorList>
    </citation>
    <scope>NUCLEOTIDE SEQUENCE [LARGE SCALE GENOMIC DNA]</scope>
    <source>
        <strain evidence="9 10">AM-OR11-056</strain>
    </source>
</reference>
<sequence>MTQNEEKYPNPSQFLPERFLDDDGNLNEDTVGIAFGFGRRICVGRHVADASLWIAMSCMLARFTFSKAMDSNGDVINFEPRWSSGIAVFGGENRAHLVDFNIDLSFVGSSPPGDTAEFRMVEQPCRINMTETTVAATAILGKGCLPVRVCEYRKRHDLTLPPELSSISGTDFKL</sequence>
<gene>
    <name evidence="9" type="ORF">AZE42_02839</name>
</gene>
<evidence type="ECO:0000256" key="4">
    <source>
        <dbReference type="ARBA" id="ARBA00022723"/>
    </source>
</evidence>
<dbReference type="STRING" id="180088.A0A1J8Q5A0"/>
<proteinExistence type="inferred from homology"/>
<evidence type="ECO:0000256" key="5">
    <source>
        <dbReference type="ARBA" id="ARBA00023002"/>
    </source>
</evidence>
<evidence type="ECO:0000256" key="7">
    <source>
        <dbReference type="ARBA" id="ARBA00023033"/>
    </source>
</evidence>
<dbReference type="GO" id="GO:0016705">
    <property type="term" value="F:oxidoreductase activity, acting on paired donors, with incorporation or reduction of molecular oxygen"/>
    <property type="evidence" value="ECO:0007669"/>
    <property type="project" value="InterPro"/>
</dbReference>
<keyword evidence="6 8" id="KW-0408">Iron</keyword>
<evidence type="ECO:0000313" key="9">
    <source>
        <dbReference type="EMBL" id="OJA08464.1"/>
    </source>
</evidence>
<keyword evidence="10" id="KW-1185">Reference proteome</keyword>
<dbReference type="InterPro" id="IPR036396">
    <property type="entry name" value="Cyt_P450_sf"/>
</dbReference>
<name>A0A1J8Q5A0_9AGAM</name>
<dbReference type="SUPFAM" id="SSF48264">
    <property type="entry name" value="Cytochrome P450"/>
    <property type="match status" value="1"/>
</dbReference>
<keyword evidence="7 8" id="KW-0503">Monooxygenase</keyword>
<dbReference type="EMBL" id="LVVM01006288">
    <property type="protein sequence ID" value="OJA08464.1"/>
    <property type="molecule type" value="Genomic_DNA"/>
</dbReference>
<evidence type="ECO:0000256" key="6">
    <source>
        <dbReference type="ARBA" id="ARBA00023004"/>
    </source>
</evidence>
<dbReference type="Gene3D" id="1.10.630.10">
    <property type="entry name" value="Cytochrome P450"/>
    <property type="match status" value="1"/>
</dbReference>
<dbReference type="InterPro" id="IPR050364">
    <property type="entry name" value="Cytochrome_P450_fung"/>
</dbReference>
<dbReference type="PROSITE" id="PS00086">
    <property type="entry name" value="CYTOCHROME_P450"/>
    <property type="match status" value="1"/>
</dbReference>
<dbReference type="PANTHER" id="PTHR46300">
    <property type="entry name" value="P450, PUTATIVE (EUROFUNG)-RELATED-RELATED"/>
    <property type="match status" value="1"/>
</dbReference>
<organism evidence="9 10">
    <name type="scientific">Rhizopogon vesiculosus</name>
    <dbReference type="NCBI Taxonomy" id="180088"/>
    <lineage>
        <taxon>Eukaryota</taxon>
        <taxon>Fungi</taxon>
        <taxon>Dikarya</taxon>
        <taxon>Basidiomycota</taxon>
        <taxon>Agaricomycotina</taxon>
        <taxon>Agaricomycetes</taxon>
        <taxon>Agaricomycetidae</taxon>
        <taxon>Boletales</taxon>
        <taxon>Suillineae</taxon>
        <taxon>Rhizopogonaceae</taxon>
        <taxon>Rhizopogon</taxon>
    </lineage>
</organism>